<accession>A0A1X7A5Y8</accession>
<dbReference type="OrthoDB" id="7027411at2"/>
<dbReference type="GO" id="GO:0047519">
    <property type="term" value="F:quinate dehydrogenase (quinone) activity"/>
    <property type="evidence" value="ECO:0007669"/>
    <property type="project" value="UniProtKB-EC"/>
</dbReference>
<keyword evidence="1" id="KW-0812">Transmembrane</keyword>
<sequence length="125" mass="13742">MSDITASPANPPGHETSWGVKILGWVCVLFGAVILAGGVWLIFLGGSWYYGLAGLGLAATGVLLNRYMMEAIWLYLVVWIGTVVWAWWEVGADWWAEVPRLVAPTVILILVLLCIPALRRHPSKL</sequence>
<dbReference type="Proteomes" id="UP000193963">
    <property type="component" value="Unassembled WGS sequence"/>
</dbReference>
<evidence type="ECO:0000313" key="2">
    <source>
        <dbReference type="EMBL" id="SLN71346.1"/>
    </source>
</evidence>
<dbReference type="AlphaFoldDB" id="A0A1X7A5Y8"/>
<keyword evidence="1" id="KW-0472">Membrane</keyword>
<dbReference type="EMBL" id="FWFN01000009">
    <property type="protein sequence ID" value="SLN71346.1"/>
    <property type="molecule type" value="Genomic_DNA"/>
</dbReference>
<keyword evidence="1" id="KW-1133">Transmembrane helix</keyword>
<protein>
    <submittedName>
        <fullName evidence="2">Quinate/shikimate dehydrogenase (Quinone)</fullName>
        <ecNumber evidence="2">1.1.5.8</ecNumber>
    </submittedName>
</protein>
<reference evidence="3" key="1">
    <citation type="submission" date="2017-03" db="EMBL/GenBank/DDBJ databases">
        <authorList>
            <person name="Rodrigo-Torres L."/>
            <person name="Arahal R.D."/>
            <person name="Lucena T."/>
        </authorList>
    </citation>
    <scope>NUCLEOTIDE SEQUENCE [LARGE SCALE GENOMIC DNA]</scope>
    <source>
        <strain evidence="3">CECT 7751</strain>
    </source>
</reference>
<feature type="transmembrane region" description="Helical" evidence="1">
    <location>
        <begin position="71"/>
        <end position="88"/>
    </location>
</feature>
<dbReference type="EC" id="1.1.5.8" evidence="2"/>
<keyword evidence="2" id="KW-0560">Oxidoreductase</keyword>
<dbReference type="RefSeq" id="WP_085889847.1">
    <property type="nucleotide sequence ID" value="NZ_FWFN01000009.1"/>
</dbReference>
<keyword evidence="3" id="KW-1185">Reference proteome</keyword>
<feature type="transmembrane region" description="Helical" evidence="1">
    <location>
        <begin position="100"/>
        <end position="118"/>
    </location>
</feature>
<feature type="transmembrane region" description="Helical" evidence="1">
    <location>
        <begin position="48"/>
        <end position="64"/>
    </location>
</feature>
<evidence type="ECO:0000313" key="3">
    <source>
        <dbReference type="Proteomes" id="UP000193963"/>
    </source>
</evidence>
<feature type="transmembrane region" description="Helical" evidence="1">
    <location>
        <begin position="22"/>
        <end position="42"/>
    </location>
</feature>
<name>A0A1X7A5Y8_9RHOB</name>
<proteinExistence type="predicted"/>
<gene>
    <name evidence="2" type="primary">quiA</name>
    <name evidence="2" type="ORF">PSM7751_03825</name>
</gene>
<organism evidence="2 3">
    <name type="scientific">Pseudooceanicola marinus</name>
    <dbReference type="NCBI Taxonomy" id="396013"/>
    <lineage>
        <taxon>Bacteria</taxon>
        <taxon>Pseudomonadati</taxon>
        <taxon>Pseudomonadota</taxon>
        <taxon>Alphaproteobacteria</taxon>
        <taxon>Rhodobacterales</taxon>
        <taxon>Paracoccaceae</taxon>
        <taxon>Pseudooceanicola</taxon>
    </lineage>
</organism>
<evidence type="ECO:0000256" key="1">
    <source>
        <dbReference type="SAM" id="Phobius"/>
    </source>
</evidence>